<gene>
    <name evidence="1" type="ORF">UFOPK1835_00956</name>
</gene>
<dbReference type="AlphaFoldDB" id="A0A6J6H929"/>
<evidence type="ECO:0000313" key="1">
    <source>
        <dbReference type="EMBL" id="CAB4609033.1"/>
    </source>
</evidence>
<proteinExistence type="predicted"/>
<name>A0A6J6H929_9ZZZZ</name>
<sequence>MAPDSGKKVVAPFGADPQHVADCIRTERTDSVRFDEFGKPGDNVAEVVEERE</sequence>
<protein>
    <submittedName>
        <fullName evidence="1">Unannotated protein</fullName>
    </submittedName>
</protein>
<organism evidence="1">
    <name type="scientific">freshwater metagenome</name>
    <dbReference type="NCBI Taxonomy" id="449393"/>
    <lineage>
        <taxon>unclassified sequences</taxon>
        <taxon>metagenomes</taxon>
        <taxon>ecological metagenomes</taxon>
    </lineage>
</organism>
<reference evidence="1" key="1">
    <citation type="submission" date="2020-05" db="EMBL/GenBank/DDBJ databases">
        <authorList>
            <person name="Chiriac C."/>
            <person name="Salcher M."/>
            <person name="Ghai R."/>
            <person name="Kavagutti S V."/>
        </authorList>
    </citation>
    <scope>NUCLEOTIDE SEQUENCE</scope>
</reference>
<dbReference type="EMBL" id="CAEZUP010000034">
    <property type="protein sequence ID" value="CAB4609033.1"/>
    <property type="molecule type" value="Genomic_DNA"/>
</dbReference>
<accession>A0A6J6H929</accession>